<feature type="compositionally biased region" description="Gly residues" evidence="2">
    <location>
        <begin position="275"/>
        <end position="289"/>
    </location>
</feature>
<reference evidence="4 5" key="1">
    <citation type="journal article" date="2013" name="BMC Genomics">
        <title>Reconstruction of the lipid metabolism for the microalga Monoraphidium neglectum from its genome sequence reveals characteristics suitable for biofuel production.</title>
        <authorList>
            <person name="Bogen C."/>
            <person name="Al-Dilaimi A."/>
            <person name="Albersmeier A."/>
            <person name="Wichmann J."/>
            <person name="Grundmann M."/>
            <person name="Rupp O."/>
            <person name="Lauersen K.J."/>
            <person name="Blifernez-Klassen O."/>
            <person name="Kalinowski J."/>
            <person name="Goesmann A."/>
            <person name="Mussgnug J.H."/>
            <person name="Kruse O."/>
        </authorList>
    </citation>
    <scope>NUCLEOTIDE SEQUENCE [LARGE SCALE GENOMIC DNA]</scope>
    <source>
        <strain evidence="4 5">SAG 48.87</strain>
    </source>
</reference>
<dbReference type="Proteomes" id="UP000054498">
    <property type="component" value="Unassembled WGS sequence"/>
</dbReference>
<evidence type="ECO:0000259" key="3">
    <source>
        <dbReference type="Pfam" id="PF04073"/>
    </source>
</evidence>
<dbReference type="InterPro" id="IPR036754">
    <property type="entry name" value="YbaK/aa-tRNA-synt-asso_dom_sf"/>
</dbReference>
<feature type="compositionally biased region" description="Basic residues" evidence="2">
    <location>
        <begin position="291"/>
        <end position="310"/>
    </location>
</feature>
<feature type="domain" description="YbaK/aminoacyl-tRNA synthetase-associated" evidence="3">
    <location>
        <begin position="24"/>
        <end position="155"/>
    </location>
</feature>
<dbReference type="KEGG" id="mng:MNEG_4903"/>
<dbReference type="SUPFAM" id="SSF55826">
    <property type="entry name" value="YbaK/ProRS associated domain"/>
    <property type="match status" value="1"/>
</dbReference>
<dbReference type="Gene3D" id="3.90.960.10">
    <property type="entry name" value="YbaK/aminoacyl-tRNA synthetase-associated domain"/>
    <property type="match status" value="1"/>
</dbReference>
<evidence type="ECO:0000256" key="1">
    <source>
        <dbReference type="ARBA" id="ARBA00010201"/>
    </source>
</evidence>
<protein>
    <recommendedName>
        <fullName evidence="3">YbaK/aminoacyl-tRNA synthetase-associated domain-containing protein</fullName>
    </recommendedName>
</protein>
<gene>
    <name evidence="4" type="ORF">MNEG_4903</name>
</gene>
<dbReference type="PANTHER" id="PTHR31423">
    <property type="entry name" value="YBAK DOMAIN-CONTAINING PROTEIN"/>
    <property type="match status" value="1"/>
</dbReference>
<feature type="region of interest" description="Disordered" evidence="2">
    <location>
        <begin position="266"/>
        <end position="315"/>
    </location>
</feature>
<accession>A0A0D2JWH5</accession>
<dbReference type="EMBL" id="KK100923">
    <property type="protein sequence ID" value="KIZ03058.1"/>
    <property type="molecule type" value="Genomic_DNA"/>
</dbReference>
<dbReference type="RefSeq" id="XP_013902077.1">
    <property type="nucleotide sequence ID" value="XM_014046623.1"/>
</dbReference>
<dbReference type="AlphaFoldDB" id="A0A0D2JWH5"/>
<dbReference type="GeneID" id="25737780"/>
<organism evidence="4 5">
    <name type="scientific">Monoraphidium neglectum</name>
    <dbReference type="NCBI Taxonomy" id="145388"/>
    <lineage>
        <taxon>Eukaryota</taxon>
        <taxon>Viridiplantae</taxon>
        <taxon>Chlorophyta</taxon>
        <taxon>core chlorophytes</taxon>
        <taxon>Chlorophyceae</taxon>
        <taxon>CS clade</taxon>
        <taxon>Sphaeropleales</taxon>
        <taxon>Selenastraceae</taxon>
        <taxon>Monoraphidium</taxon>
    </lineage>
</organism>
<comment type="similarity">
    <text evidence="1">Belongs to the PRORSD1 family.</text>
</comment>
<evidence type="ECO:0000313" key="4">
    <source>
        <dbReference type="EMBL" id="KIZ03058.1"/>
    </source>
</evidence>
<dbReference type="PANTHER" id="PTHR31423:SF3">
    <property type="entry name" value="PROLYL-TRNA SYNTHETASE ASSOCIATED DOMAIN-CONTAINING PROTEIN 1-RELATED"/>
    <property type="match status" value="1"/>
</dbReference>
<name>A0A0D2JWH5_9CHLO</name>
<evidence type="ECO:0000256" key="2">
    <source>
        <dbReference type="SAM" id="MobiDB-lite"/>
    </source>
</evidence>
<sequence length="403" mass="40557">MAQTKDSVLALLKDNGVEFELFEHEPVLTCEAQASALANVEGKVTKNLFLRDKKKRTYVVTALADTPVNLKSETTAVLSGRLGLGSGNITLAPEEALGETLRVAPGSVTPLALANADSTRHTLLLLDGKLRGSGKFFVHPIVNSASVLLDADGLEAFLRRGAEQQRGHPEQLPAAAVVIEWAAAAAAAAAATGGGALAAGTQGLGFPVLDGRRAAAINREPIWVDLEAEVKISHDSPPDLKQYVDAVPPPPKAADAAAAAASSSGGGAAAAAAPAGGGGGGKGEVGAGGKQQHHHKRGHGHGHGHGHGGHPAKVPDGVRHVQLTDVESRADELIALVTAALLGKPPADAAAAAGGSAADGAYLLGRLKADVEVALGGLKNAAYTAGYTAGKGEIVAAATRQYA</sequence>
<dbReference type="InterPro" id="IPR007214">
    <property type="entry name" value="YbaK/aa-tRNA-synth-assoc-dom"/>
</dbReference>
<dbReference type="GO" id="GO:0002161">
    <property type="term" value="F:aminoacyl-tRNA deacylase activity"/>
    <property type="evidence" value="ECO:0007669"/>
    <property type="project" value="InterPro"/>
</dbReference>
<dbReference type="Pfam" id="PF04073">
    <property type="entry name" value="tRNA_edit"/>
    <property type="match status" value="1"/>
</dbReference>
<evidence type="ECO:0000313" key="5">
    <source>
        <dbReference type="Proteomes" id="UP000054498"/>
    </source>
</evidence>
<dbReference type="OrthoDB" id="424586at2759"/>
<keyword evidence="5" id="KW-1185">Reference proteome</keyword>
<dbReference type="InterPro" id="IPR040285">
    <property type="entry name" value="ProX/PRXD1"/>
</dbReference>
<proteinExistence type="inferred from homology"/>